<comment type="caution">
    <text evidence="1">The sequence shown here is derived from an EMBL/GenBank/DDBJ whole genome shotgun (WGS) entry which is preliminary data.</text>
</comment>
<evidence type="ECO:0000313" key="2">
    <source>
        <dbReference type="Proteomes" id="UP001234202"/>
    </source>
</evidence>
<name>A0ACC2XIT7_9TREE</name>
<reference evidence="1" key="1">
    <citation type="submission" date="2023-04" db="EMBL/GenBank/DDBJ databases">
        <title>Draft Genome sequencing of Naganishia species isolated from polar environments using Oxford Nanopore Technology.</title>
        <authorList>
            <person name="Leo P."/>
            <person name="Venkateswaran K."/>
        </authorList>
    </citation>
    <scope>NUCLEOTIDE SEQUENCE</scope>
    <source>
        <strain evidence="1">DBVPG 5303</strain>
    </source>
</reference>
<accession>A0ACC2XIT7</accession>
<sequence length="620" mass="70033">MTAIPYHPDLPSPTNRDSAASAIFNLYDYSSRDSVINASNQRESRDAQFVSYGTDERNGIGQSVGEQMEELQSPRMAEEPVHKARNSSSSQRSRRASGILQAPNELSQSELQVSGIANGTDFPIQSYVVLGTPVTGEPSVTVNEYHEGGEQNPSTLDNPSQKLTLTEVTNRPESQQSSHLRQPQLPSRLAEPSRQPTNGNGIQSQSSHQQYIAQTEGRQPLDPTQSFQEQNSRLRRPSTSLTTFTPTRQPGEEEDAYHVRATYARLEMQGVYGDGWEEGIERTRERAVVSKRRESLPPLARSDELVEEERKALAKVDRYGFFDQALKTRQENRVYRIPAQAYRKVPKVPKGPPKRIKVERGSADMMAGGSEDTTGAVPKSISPEEIERLGVSRREMFRRKEADRVGKWERMLLVAERDLGGNVVKWKWEDGGKGAKLRERVYKGIPDRWRSAAWAALTDAKARSVQSRGRSQPEVGALLEKYRERLIEYIMPDVYTSFERNMIGASSYATKWYITLFANTVPFQTQLRIWDALLIEGQDLLVMTSVALIYAYRSVLTAPNSTFETILSTLSAFYIPEDEDAMLQWVGKMMGNGETKLMMDGWRKDWHELVRKKEDGTALL</sequence>
<organism evidence="1 2">
    <name type="scientific">Naganishia onofrii</name>
    <dbReference type="NCBI Taxonomy" id="1851511"/>
    <lineage>
        <taxon>Eukaryota</taxon>
        <taxon>Fungi</taxon>
        <taxon>Dikarya</taxon>
        <taxon>Basidiomycota</taxon>
        <taxon>Agaricomycotina</taxon>
        <taxon>Tremellomycetes</taxon>
        <taxon>Filobasidiales</taxon>
        <taxon>Filobasidiaceae</taxon>
        <taxon>Naganishia</taxon>
    </lineage>
</organism>
<dbReference type="EMBL" id="JASBWV010000011">
    <property type="protein sequence ID" value="KAJ9123763.1"/>
    <property type="molecule type" value="Genomic_DNA"/>
</dbReference>
<dbReference type="Proteomes" id="UP001234202">
    <property type="component" value="Unassembled WGS sequence"/>
</dbReference>
<protein>
    <submittedName>
        <fullName evidence="1">Uncharacterized protein</fullName>
    </submittedName>
</protein>
<gene>
    <name evidence="1" type="ORF">QFC24_003537</name>
</gene>
<proteinExistence type="predicted"/>
<evidence type="ECO:0000313" key="1">
    <source>
        <dbReference type="EMBL" id="KAJ9123763.1"/>
    </source>
</evidence>
<keyword evidence="2" id="KW-1185">Reference proteome</keyword>